<reference evidence="3" key="1">
    <citation type="submission" date="2015-09" db="EMBL/GenBank/DDBJ databases">
        <authorList>
            <person name="Rodrigo-Torres Lidia"/>
            <person name="Arahal R.David."/>
        </authorList>
    </citation>
    <scope>NUCLEOTIDE SEQUENCE [LARGE SCALE GENOMIC DNA]</scope>
    <source>
        <strain evidence="3">CECT 7735</strain>
    </source>
</reference>
<dbReference type="STRING" id="1715693.PH7735_01654"/>
<name>A0A0P1I6N2_9RHOB</name>
<evidence type="ECO:0000313" key="3">
    <source>
        <dbReference type="Proteomes" id="UP000051870"/>
    </source>
</evidence>
<keyword evidence="3" id="KW-1185">Reference proteome</keyword>
<keyword evidence="1" id="KW-0732">Signal</keyword>
<evidence type="ECO:0000256" key="1">
    <source>
        <dbReference type="SAM" id="SignalP"/>
    </source>
</evidence>
<gene>
    <name evidence="2" type="ORF">PH7735_01654</name>
</gene>
<evidence type="ECO:0000313" key="2">
    <source>
        <dbReference type="EMBL" id="CUJ93700.1"/>
    </source>
</evidence>
<feature type="chain" id="PRO_5006064931" description="DUF2946 domain-containing protein" evidence="1">
    <location>
        <begin position="30"/>
        <end position="121"/>
    </location>
</feature>
<sequence>MSMLSTSFLRILTSVAVIFAMAASGFAHSGARPALSAELEAYVAAGGSLSDICGLGGEQGGGLGQECYACQLIGAALVPRVCHGVPLVLTDQTRVLSFVAKRLHQRHPLDPARLTRAPPKA</sequence>
<dbReference type="AlphaFoldDB" id="A0A0P1I6N2"/>
<evidence type="ECO:0008006" key="4">
    <source>
        <dbReference type="Google" id="ProtNLM"/>
    </source>
</evidence>
<feature type="signal peptide" evidence="1">
    <location>
        <begin position="1"/>
        <end position="29"/>
    </location>
</feature>
<dbReference type="EMBL" id="CYTW01000001">
    <property type="protein sequence ID" value="CUJ93700.1"/>
    <property type="molecule type" value="Genomic_DNA"/>
</dbReference>
<accession>A0A0P1I6N2</accession>
<dbReference type="Proteomes" id="UP000051870">
    <property type="component" value="Unassembled WGS sequence"/>
</dbReference>
<organism evidence="2 3">
    <name type="scientific">Shimia thalassica</name>
    <dbReference type="NCBI Taxonomy" id="1715693"/>
    <lineage>
        <taxon>Bacteria</taxon>
        <taxon>Pseudomonadati</taxon>
        <taxon>Pseudomonadota</taxon>
        <taxon>Alphaproteobacteria</taxon>
        <taxon>Rhodobacterales</taxon>
        <taxon>Roseobacteraceae</taxon>
    </lineage>
</organism>
<proteinExistence type="predicted"/>
<protein>
    <recommendedName>
        <fullName evidence="4">DUF2946 domain-containing protein</fullName>
    </recommendedName>
</protein>